<evidence type="ECO:0000313" key="3">
    <source>
        <dbReference type="Proteomes" id="UP000663828"/>
    </source>
</evidence>
<evidence type="ECO:0000313" key="2">
    <source>
        <dbReference type="EMBL" id="CAF1449043.1"/>
    </source>
</evidence>
<keyword evidence="1" id="KW-0472">Membrane</keyword>
<name>A0A815PHD7_ADIRI</name>
<protein>
    <submittedName>
        <fullName evidence="2">Uncharacterized protein</fullName>
    </submittedName>
</protein>
<keyword evidence="1" id="KW-1133">Transmembrane helix</keyword>
<reference evidence="2" key="1">
    <citation type="submission" date="2021-02" db="EMBL/GenBank/DDBJ databases">
        <authorList>
            <person name="Nowell W R."/>
        </authorList>
    </citation>
    <scope>NUCLEOTIDE SEQUENCE</scope>
</reference>
<dbReference type="Proteomes" id="UP000663828">
    <property type="component" value="Unassembled WGS sequence"/>
</dbReference>
<comment type="caution">
    <text evidence="2">The sequence shown here is derived from an EMBL/GenBank/DDBJ whole genome shotgun (WGS) entry which is preliminary data.</text>
</comment>
<keyword evidence="3" id="KW-1185">Reference proteome</keyword>
<keyword evidence="1" id="KW-0812">Transmembrane</keyword>
<evidence type="ECO:0000256" key="1">
    <source>
        <dbReference type="SAM" id="Phobius"/>
    </source>
</evidence>
<feature type="transmembrane region" description="Helical" evidence="1">
    <location>
        <begin position="132"/>
        <end position="153"/>
    </location>
</feature>
<dbReference type="EMBL" id="CAJNOR010003803">
    <property type="protein sequence ID" value="CAF1449043.1"/>
    <property type="molecule type" value="Genomic_DNA"/>
</dbReference>
<sequence length="230" mass="26593">MSISDLCRTYQSARSSGSWDNWKKDVYQIATELERNNHPNCKEFHTIAIALMMNDIPGYWSWLNKAIAALVTDSKAQLDPLPDLPNYDEMNNKDLVDKYEMNDTNYPRENILMELKERHPSLIRSDWMECNLNFYSTMNMSISVLTLISFLVFETYAYRGDFMTSVRDGYSRFDPDSTLNGFFPFWGCILLIFSFVFLLVAGIGLVGYLIGCRSPPDNLRQQLDPATFYA</sequence>
<accession>A0A815PHD7</accession>
<gene>
    <name evidence="2" type="ORF">XAT740_LOCUS36765</name>
</gene>
<proteinExistence type="predicted"/>
<feature type="transmembrane region" description="Helical" evidence="1">
    <location>
        <begin position="183"/>
        <end position="210"/>
    </location>
</feature>
<organism evidence="2 3">
    <name type="scientific">Adineta ricciae</name>
    <name type="common">Rotifer</name>
    <dbReference type="NCBI Taxonomy" id="249248"/>
    <lineage>
        <taxon>Eukaryota</taxon>
        <taxon>Metazoa</taxon>
        <taxon>Spiralia</taxon>
        <taxon>Gnathifera</taxon>
        <taxon>Rotifera</taxon>
        <taxon>Eurotatoria</taxon>
        <taxon>Bdelloidea</taxon>
        <taxon>Adinetida</taxon>
        <taxon>Adinetidae</taxon>
        <taxon>Adineta</taxon>
    </lineage>
</organism>
<dbReference type="AlphaFoldDB" id="A0A815PHD7"/>